<feature type="region of interest" description="Disordered" evidence="1">
    <location>
        <begin position="216"/>
        <end position="268"/>
    </location>
</feature>
<feature type="region of interest" description="Disordered" evidence="1">
    <location>
        <begin position="1"/>
        <end position="48"/>
    </location>
</feature>
<feature type="compositionally biased region" description="Basic residues" evidence="1">
    <location>
        <begin position="120"/>
        <end position="129"/>
    </location>
</feature>
<feature type="compositionally biased region" description="Basic residues" evidence="1">
    <location>
        <begin position="216"/>
        <end position="236"/>
    </location>
</feature>
<feature type="non-terminal residue" evidence="2">
    <location>
        <position position="1"/>
    </location>
</feature>
<dbReference type="AlphaFoldDB" id="A0A6J4MTS8"/>
<feature type="compositionally biased region" description="Low complexity" evidence="1">
    <location>
        <begin position="34"/>
        <end position="48"/>
    </location>
</feature>
<proteinExistence type="predicted"/>
<reference evidence="2" key="1">
    <citation type="submission" date="2020-02" db="EMBL/GenBank/DDBJ databases">
        <authorList>
            <person name="Meier V. D."/>
        </authorList>
    </citation>
    <scope>NUCLEOTIDE SEQUENCE</scope>
    <source>
        <strain evidence="2">AVDCRST_MAG68</strain>
    </source>
</reference>
<protein>
    <submittedName>
        <fullName evidence="2">Uncharacterized protein</fullName>
    </submittedName>
</protein>
<accession>A0A6J4MTS8</accession>
<feature type="compositionally biased region" description="Basic and acidic residues" evidence="1">
    <location>
        <begin position="1"/>
        <end position="12"/>
    </location>
</feature>
<evidence type="ECO:0000313" key="2">
    <source>
        <dbReference type="EMBL" id="CAA9368514.1"/>
    </source>
</evidence>
<feature type="compositionally biased region" description="Basic residues" evidence="1">
    <location>
        <begin position="88"/>
        <end position="99"/>
    </location>
</feature>
<feature type="region of interest" description="Disordered" evidence="1">
    <location>
        <begin position="79"/>
        <end position="198"/>
    </location>
</feature>
<organism evidence="2">
    <name type="scientific">uncultured Gemmatimonadota bacterium</name>
    <dbReference type="NCBI Taxonomy" id="203437"/>
    <lineage>
        <taxon>Bacteria</taxon>
        <taxon>Pseudomonadati</taxon>
        <taxon>Gemmatimonadota</taxon>
        <taxon>environmental samples</taxon>
    </lineage>
</organism>
<dbReference type="EMBL" id="CADCTW010000232">
    <property type="protein sequence ID" value="CAA9368514.1"/>
    <property type="molecule type" value="Genomic_DNA"/>
</dbReference>
<name>A0A6J4MTS8_9BACT</name>
<sequence>DPLPLLRRDRLQRGKGAPLQPVDRAGRGARRAPARALAAAPPLPRGPALVRGRRLAQDGGRGRRRARAVGRRLPLWPAQRRGGAAGRRAARVVVRRGRVGRGPPGGRGARDLPRPGQGPPRHRHQRCHGPLRPAPLQADGGGAALAPRAARRGRGVHHPAGAGGRAHHAAGGVSVPRRKGPGDQGLARPLAPRRGTCAPGGPAHLLLLRAPLAGGHRLHPRRRARRLHRRPRRLAVPRRPGPALPRLPRPRRDGAPGGLDLSPPRRFV</sequence>
<evidence type="ECO:0000256" key="1">
    <source>
        <dbReference type="SAM" id="MobiDB-lite"/>
    </source>
</evidence>
<gene>
    <name evidence="2" type="ORF">AVDCRST_MAG68-5236</name>
</gene>
<feature type="non-terminal residue" evidence="2">
    <location>
        <position position="268"/>
    </location>
</feature>